<dbReference type="Proteomes" id="UP000886523">
    <property type="component" value="Unassembled WGS sequence"/>
</dbReference>
<dbReference type="PROSITE" id="PS51358">
    <property type="entry name" value="NOP"/>
    <property type="match status" value="1"/>
</dbReference>
<dbReference type="Gene3D" id="1.10.287.4070">
    <property type="match status" value="1"/>
</dbReference>
<evidence type="ECO:0000313" key="9">
    <source>
        <dbReference type="EMBL" id="KAF9510992.1"/>
    </source>
</evidence>
<dbReference type="Pfam" id="PF08156">
    <property type="entry name" value="NOP5NT"/>
    <property type="match status" value="1"/>
</dbReference>
<dbReference type="InterPro" id="IPR012976">
    <property type="entry name" value="NOSIC"/>
</dbReference>
<protein>
    <recommendedName>
        <fullName evidence="5">Nucleolar protein 56</fullName>
    </recommendedName>
</protein>
<feature type="region of interest" description="Disordered" evidence="7">
    <location>
        <begin position="440"/>
        <end position="563"/>
    </location>
</feature>
<dbReference type="InterPro" id="IPR036070">
    <property type="entry name" value="Nop_dom_sf"/>
</dbReference>
<comment type="function">
    <text evidence="6">Required for 60S ribosomal subunit synthesis.</text>
</comment>
<dbReference type="Pfam" id="PF01798">
    <property type="entry name" value="Nop"/>
    <property type="match status" value="1"/>
</dbReference>
<feature type="domain" description="Nop" evidence="8">
    <location>
        <begin position="299"/>
        <end position="417"/>
    </location>
</feature>
<keyword evidence="3" id="KW-0690">Ribosome biogenesis</keyword>
<dbReference type="PANTHER" id="PTHR10894">
    <property type="entry name" value="NUCLEOLAR PROTEIN 5 NUCLEOLAR PROTEIN NOP5 NOP58"/>
    <property type="match status" value="1"/>
</dbReference>
<evidence type="ECO:0000256" key="1">
    <source>
        <dbReference type="ARBA" id="ARBA00004604"/>
    </source>
</evidence>
<name>A0A9P6ASP3_9AGAM</name>
<gene>
    <name evidence="9" type="ORF">BS47DRAFT_1347316</name>
</gene>
<dbReference type="AlphaFoldDB" id="A0A9P6ASP3"/>
<dbReference type="InterPro" id="IPR012974">
    <property type="entry name" value="NOP58/56_N"/>
</dbReference>
<evidence type="ECO:0000313" key="10">
    <source>
        <dbReference type="Proteomes" id="UP000886523"/>
    </source>
</evidence>
<dbReference type="SUPFAM" id="SSF89124">
    <property type="entry name" value="Nop domain"/>
    <property type="match status" value="1"/>
</dbReference>
<keyword evidence="10" id="KW-1185">Reference proteome</keyword>
<comment type="subcellular location">
    <subcellularLocation>
        <location evidence="1">Nucleus</location>
        <location evidence="1">Nucleolus</location>
    </subcellularLocation>
</comment>
<dbReference type="GO" id="GO:0030515">
    <property type="term" value="F:snoRNA binding"/>
    <property type="evidence" value="ECO:0007669"/>
    <property type="project" value="InterPro"/>
</dbReference>
<proteinExistence type="inferred from homology"/>
<dbReference type="GO" id="GO:0032040">
    <property type="term" value="C:small-subunit processome"/>
    <property type="evidence" value="ECO:0007669"/>
    <property type="project" value="InterPro"/>
</dbReference>
<dbReference type="PANTHER" id="PTHR10894:SF0">
    <property type="entry name" value="NUCLEOLAR PROTEIN 56"/>
    <property type="match status" value="1"/>
</dbReference>
<dbReference type="InterPro" id="IPR045056">
    <property type="entry name" value="Nop56/Nop58"/>
</dbReference>
<evidence type="ECO:0000256" key="6">
    <source>
        <dbReference type="ARBA" id="ARBA00056216"/>
    </source>
</evidence>
<dbReference type="Gene3D" id="1.10.246.90">
    <property type="entry name" value="Nop domain"/>
    <property type="match status" value="1"/>
</dbReference>
<dbReference type="EMBL" id="MU129007">
    <property type="protein sequence ID" value="KAF9510992.1"/>
    <property type="molecule type" value="Genomic_DNA"/>
</dbReference>
<comment type="similarity">
    <text evidence="2">Belongs to the NOP5/NOP56 family.</text>
</comment>
<dbReference type="OrthoDB" id="6780543at2759"/>
<dbReference type="InterPro" id="IPR042239">
    <property type="entry name" value="Nop_C"/>
</dbReference>
<dbReference type="SMART" id="SM00931">
    <property type="entry name" value="NOSIC"/>
    <property type="match status" value="1"/>
</dbReference>
<evidence type="ECO:0000256" key="7">
    <source>
        <dbReference type="SAM" id="MobiDB-lite"/>
    </source>
</evidence>
<evidence type="ECO:0000256" key="3">
    <source>
        <dbReference type="ARBA" id="ARBA00022517"/>
    </source>
</evidence>
<organism evidence="9 10">
    <name type="scientific">Hydnum rufescens UP504</name>
    <dbReference type="NCBI Taxonomy" id="1448309"/>
    <lineage>
        <taxon>Eukaryota</taxon>
        <taxon>Fungi</taxon>
        <taxon>Dikarya</taxon>
        <taxon>Basidiomycota</taxon>
        <taxon>Agaricomycotina</taxon>
        <taxon>Agaricomycetes</taxon>
        <taxon>Cantharellales</taxon>
        <taxon>Hydnaceae</taxon>
        <taxon>Hydnum</taxon>
    </lineage>
</organism>
<reference evidence="9" key="1">
    <citation type="journal article" date="2020" name="Nat. Commun.">
        <title>Large-scale genome sequencing of mycorrhizal fungi provides insights into the early evolution of symbiotic traits.</title>
        <authorList>
            <person name="Miyauchi S."/>
            <person name="Kiss E."/>
            <person name="Kuo A."/>
            <person name="Drula E."/>
            <person name="Kohler A."/>
            <person name="Sanchez-Garcia M."/>
            <person name="Morin E."/>
            <person name="Andreopoulos B."/>
            <person name="Barry K.W."/>
            <person name="Bonito G."/>
            <person name="Buee M."/>
            <person name="Carver A."/>
            <person name="Chen C."/>
            <person name="Cichocki N."/>
            <person name="Clum A."/>
            <person name="Culley D."/>
            <person name="Crous P.W."/>
            <person name="Fauchery L."/>
            <person name="Girlanda M."/>
            <person name="Hayes R.D."/>
            <person name="Keri Z."/>
            <person name="LaButti K."/>
            <person name="Lipzen A."/>
            <person name="Lombard V."/>
            <person name="Magnuson J."/>
            <person name="Maillard F."/>
            <person name="Murat C."/>
            <person name="Nolan M."/>
            <person name="Ohm R.A."/>
            <person name="Pangilinan J."/>
            <person name="Pereira M.F."/>
            <person name="Perotto S."/>
            <person name="Peter M."/>
            <person name="Pfister S."/>
            <person name="Riley R."/>
            <person name="Sitrit Y."/>
            <person name="Stielow J.B."/>
            <person name="Szollosi G."/>
            <person name="Zifcakova L."/>
            <person name="Stursova M."/>
            <person name="Spatafora J.W."/>
            <person name="Tedersoo L."/>
            <person name="Vaario L.M."/>
            <person name="Yamada A."/>
            <person name="Yan M."/>
            <person name="Wang P."/>
            <person name="Xu J."/>
            <person name="Bruns T."/>
            <person name="Baldrian P."/>
            <person name="Vilgalys R."/>
            <person name="Dunand C."/>
            <person name="Henrissat B."/>
            <person name="Grigoriev I.V."/>
            <person name="Hibbett D."/>
            <person name="Nagy L.G."/>
            <person name="Martin F.M."/>
        </authorList>
    </citation>
    <scope>NUCLEOTIDE SEQUENCE</scope>
    <source>
        <strain evidence="9">UP504</strain>
    </source>
</reference>
<comment type="caution">
    <text evidence="9">The sequence shown here is derived from an EMBL/GenBank/DDBJ whole genome shotgun (WGS) entry which is preliminary data.</text>
</comment>
<dbReference type="GO" id="GO:0031428">
    <property type="term" value="C:box C/D methylation guide snoRNP complex"/>
    <property type="evidence" value="ECO:0007669"/>
    <property type="project" value="InterPro"/>
</dbReference>
<dbReference type="FunFam" id="1.10.246.90:FF:000001">
    <property type="entry name" value="Nucleolar protein 56"/>
    <property type="match status" value="1"/>
</dbReference>
<feature type="compositionally biased region" description="Low complexity" evidence="7">
    <location>
        <begin position="516"/>
        <end position="525"/>
    </location>
</feature>
<accession>A0A9P6ASP3</accession>
<evidence type="ECO:0000256" key="4">
    <source>
        <dbReference type="ARBA" id="ARBA00023242"/>
    </source>
</evidence>
<dbReference type="FunFam" id="1.10.287.4070:FF:000002">
    <property type="entry name" value="Nucleolar protein 56"/>
    <property type="match status" value="1"/>
</dbReference>
<feature type="compositionally biased region" description="Basic and acidic residues" evidence="7">
    <location>
        <begin position="494"/>
        <end position="507"/>
    </location>
</feature>
<dbReference type="GO" id="GO:0042254">
    <property type="term" value="P:ribosome biogenesis"/>
    <property type="evidence" value="ECO:0007669"/>
    <property type="project" value="UniProtKB-KW"/>
</dbReference>
<dbReference type="InterPro" id="IPR002687">
    <property type="entry name" value="Nop_dom"/>
</dbReference>
<evidence type="ECO:0000259" key="8">
    <source>
        <dbReference type="PROSITE" id="PS51358"/>
    </source>
</evidence>
<evidence type="ECO:0000256" key="5">
    <source>
        <dbReference type="ARBA" id="ARBA00040742"/>
    </source>
</evidence>
<evidence type="ECO:0000256" key="2">
    <source>
        <dbReference type="ARBA" id="ARBA00009211"/>
    </source>
</evidence>
<sequence length="563" mass="61622">MAATHVLFESSSGYALFESKLVEEIGLKDKDVQKSIQDLPKFGKMVQLKSFVPFKSAAHALENANDVSEGILNDYLKNMLELNLSGSKSSKKSSSSVVLGVSDKNLASSIAAELSIQCDTSPRSLELIRGIRLHAEKLLSGLQTGDITRAQLGLGHSYSRSKVKFNVNRSDNMIIQAIATIDQLDKDVNTFSMRMREWYGYTFPELSKLIPDNLTFAKAAYFIGSKEKLDESKLDELTEILDGNDTLAKNVLDAARSSMGTDLGDLDAINIHSFAKRVVDISEYRKRLITYLSDKMNLVAPSLTSLIGERIGARLISHAGSLTNLSKYPASTVQILGAEKALFRALKTKGNTPKYGLIYHSTFIGRAGAKHKGRISRFLANKCSIASRIDCYSDAPTSKFGEALRNQVEERLNFFETGTAPSKNSDTMKRVLDSLAMDADDEDSDAEMADAPTRPLVASSNDVEKEKRKDKKKKRKADVMDVDAEEVSPKKKKDKNDEGSEDIDKAARKAAKKAAKAATADAAAAVPLPESGTEASPKKKSKKDKSEDSAEPATKKRRKSKAE</sequence>
<keyword evidence="4" id="KW-0539">Nucleus</keyword>